<dbReference type="Pfam" id="PF19054">
    <property type="entry name" value="DUF5753"/>
    <property type="match status" value="1"/>
</dbReference>
<dbReference type="Pfam" id="PF13560">
    <property type="entry name" value="HTH_31"/>
    <property type="match status" value="1"/>
</dbReference>
<name>A0ABN3G4G0_9ACTN</name>
<comment type="caution">
    <text evidence="2">The sequence shown here is derived from an EMBL/GenBank/DDBJ whole genome shotgun (WGS) entry which is preliminary data.</text>
</comment>
<feature type="domain" description="DUF5753" evidence="1">
    <location>
        <begin position="103"/>
        <end position="281"/>
    </location>
</feature>
<evidence type="ECO:0000259" key="1">
    <source>
        <dbReference type="Pfam" id="PF19054"/>
    </source>
</evidence>
<reference evidence="2 3" key="1">
    <citation type="journal article" date="2019" name="Int. J. Syst. Evol. Microbiol.">
        <title>The Global Catalogue of Microorganisms (GCM) 10K type strain sequencing project: providing services to taxonomists for standard genome sequencing and annotation.</title>
        <authorList>
            <consortium name="The Broad Institute Genomics Platform"/>
            <consortium name="The Broad Institute Genome Sequencing Center for Infectious Disease"/>
            <person name="Wu L."/>
            <person name="Ma J."/>
        </authorList>
    </citation>
    <scope>NUCLEOTIDE SEQUENCE [LARGE SCALE GENOMIC DNA]</scope>
    <source>
        <strain evidence="2 3">JCM 4316</strain>
    </source>
</reference>
<accession>A0ABN3G4G0</accession>
<dbReference type="InterPro" id="IPR010982">
    <property type="entry name" value="Lambda_DNA-bd_dom_sf"/>
</dbReference>
<dbReference type="RefSeq" id="WP_346175032.1">
    <property type="nucleotide sequence ID" value="NZ_BAAASD010000010.1"/>
</dbReference>
<sequence>MQGNSTSTVLGRRLGGELIKLRTGAGLTQLDAATALTASTTKVAKMERGWVPMRDPDIRALCELYGVSDPAVVGGLLELARVDRGRRKAKGWWNDFPDLGEMQEYVALESVATSIRTWQLSYVPGLLQTPDYLRALAQGASMRDHPDKGEKLVAARVARQRRLSEEPVLALWAVIHESVLRQQVGGREVMRSQLAHLCHVAEEPHVTIQVLPFTAGAHVGMGGAFNIISFAEPGAMDLVYTEIALGQLWVEGGDEAAQHQKLFECISRSALTEPESRSFINVLREEV</sequence>
<organism evidence="2 3">
    <name type="scientific">Streptomyces cuspidosporus</name>
    <dbReference type="NCBI Taxonomy" id="66882"/>
    <lineage>
        <taxon>Bacteria</taxon>
        <taxon>Bacillati</taxon>
        <taxon>Actinomycetota</taxon>
        <taxon>Actinomycetes</taxon>
        <taxon>Kitasatosporales</taxon>
        <taxon>Streptomycetaceae</taxon>
        <taxon>Streptomyces</taxon>
    </lineage>
</organism>
<evidence type="ECO:0000313" key="3">
    <source>
        <dbReference type="Proteomes" id="UP001500253"/>
    </source>
</evidence>
<dbReference type="Gene3D" id="1.10.260.40">
    <property type="entry name" value="lambda repressor-like DNA-binding domains"/>
    <property type="match status" value="1"/>
</dbReference>
<dbReference type="Proteomes" id="UP001500253">
    <property type="component" value="Unassembled WGS sequence"/>
</dbReference>
<evidence type="ECO:0000313" key="2">
    <source>
        <dbReference type="EMBL" id="GAA2343254.1"/>
    </source>
</evidence>
<protein>
    <submittedName>
        <fullName evidence="2">Helix-turn-helix transcriptional regulator</fullName>
    </submittedName>
</protein>
<dbReference type="InterPro" id="IPR043917">
    <property type="entry name" value="DUF5753"/>
</dbReference>
<dbReference type="SUPFAM" id="SSF47413">
    <property type="entry name" value="lambda repressor-like DNA-binding domains"/>
    <property type="match status" value="1"/>
</dbReference>
<keyword evidence="3" id="KW-1185">Reference proteome</keyword>
<dbReference type="EMBL" id="BAAASD010000010">
    <property type="protein sequence ID" value="GAA2343254.1"/>
    <property type="molecule type" value="Genomic_DNA"/>
</dbReference>
<proteinExistence type="predicted"/>
<gene>
    <name evidence="2" type="ORF">GCM10010246_30960</name>
</gene>